<feature type="binding site" evidence="9">
    <location>
        <position position="10"/>
    </location>
    <ligand>
        <name>S-adenosyl-L-methionine</name>
        <dbReference type="ChEBI" id="CHEBI:59789"/>
    </ligand>
</feature>
<dbReference type="PIRSF" id="PIRSF036432">
    <property type="entry name" value="Diphthine_synth"/>
    <property type="match status" value="1"/>
</dbReference>
<comment type="pathway">
    <text evidence="2">Protein modification; peptidyl-diphthamide biosynthesis.</text>
</comment>
<evidence type="ECO:0000256" key="3">
    <source>
        <dbReference type="ARBA" id="ARBA00006729"/>
    </source>
</evidence>
<name>A0AA86P8N3_9EUKA</name>
<dbReference type="NCBIfam" id="TIGR00522">
    <property type="entry name" value="dph5"/>
    <property type="match status" value="1"/>
</dbReference>
<evidence type="ECO:0000256" key="8">
    <source>
        <dbReference type="ARBA" id="ARBA00048752"/>
    </source>
</evidence>
<comment type="similarity">
    <text evidence="3">Belongs to the diphthine synthase family.</text>
</comment>
<feature type="domain" description="Tetrapyrrole methylase" evidence="10">
    <location>
        <begin position="3"/>
        <end position="137"/>
    </location>
</feature>
<reference evidence="12 13" key="2">
    <citation type="submission" date="2024-07" db="EMBL/GenBank/DDBJ databases">
        <authorList>
            <person name="Akdeniz Z."/>
        </authorList>
    </citation>
    <scope>NUCLEOTIDE SEQUENCE [LARGE SCALE GENOMIC DNA]</scope>
</reference>
<evidence type="ECO:0000313" key="11">
    <source>
        <dbReference type="EMBL" id="CAI9934036.1"/>
    </source>
</evidence>
<comment type="function">
    <text evidence="1">S-adenosyl-L-methionine-dependent methyltransferase that catalyzes four methylations of the modified target histidine residue in translation elongation factor 2 (EF-2), to form an intermediate called diphthine methyl ester. The four successive methylation reactions represent the second step of diphthamide biosynthesis.</text>
</comment>
<dbReference type="PANTHER" id="PTHR10882:SF0">
    <property type="entry name" value="DIPHTHINE METHYL ESTER SYNTHASE"/>
    <property type="match status" value="1"/>
</dbReference>
<dbReference type="Proteomes" id="UP001642409">
    <property type="component" value="Unassembled WGS sequence"/>
</dbReference>
<evidence type="ECO:0000256" key="6">
    <source>
        <dbReference type="ARBA" id="ARBA00022679"/>
    </source>
</evidence>
<gene>
    <name evidence="11" type="ORF">HINF_LOCUS21681</name>
    <name evidence="12" type="ORF">HINF_LOCUS75595</name>
</gene>
<proteinExistence type="inferred from homology"/>
<dbReference type="AlphaFoldDB" id="A0AA86P8N3"/>
<dbReference type="EMBL" id="CATOUU010000555">
    <property type="protein sequence ID" value="CAI9934036.1"/>
    <property type="molecule type" value="Genomic_DNA"/>
</dbReference>
<organism evidence="11">
    <name type="scientific">Hexamita inflata</name>
    <dbReference type="NCBI Taxonomy" id="28002"/>
    <lineage>
        <taxon>Eukaryota</taxon>
        <taxon>Metamonada</taxon>
        <taxon>Diplomonadida</taxon>
        <taxon>Hexamitidae</taxon>
        <taxon>Hexamitinae</taxon>
        <taxon>Hexamita</taxon>
    </lineage>
</organism>
<comment type="catalytic activity">
    <reaction evidence="8">
        <text>2-[(3S)-amino-3-carboxypropyl]-L-histidyl-[translation elongation factor 2] + 4 S-adenosyl-L-methionine = diphthine methyl ester-[translation elongation factor 2] + 4 S-adenosyl-L-homocysteine + 3 H(+)</text>
        <dbReference type="Rhea" id="RHEA:42652"/>
        <dbReference type="Rhea" id="RHEA-COMP:9749"/>
        <dbReference type="Rhea" id="RHEA-COMP:10173"/>
        <dbReference type="ChEBI" id="CHEBI:15378"/>
        <dbReference type="ChEBI" id="CHEBI:57856"/>
        <dbReference type="ChEBI" id="CHEBI:59789"/>
        <dbReference type="ChEBI" id="CHEBI:73995"/>
        <dbReference type="ChEBI" id="CHEBI:79005"/>
        <dbReference type="EC" id="2.1.1.314"/>
    </reaction>
</comment>
<dbReference type="InterPro" id="IPR014777">
    <property type="entry name" value="4pyrrole_Mease_sub1"/>
</dbReference>
<keyword evidence="13" id="KW-1185">Reference proteome</keyword>
<dbReference type="GO" id="GO:0032259">
    <property type="term" value="P:methylation"/>
    <property type="evidence" value="ECO:0007669"/>
    <property type="project" value="UniProtKB-KW"/>
</dbReference>
<keyword evidence="6" id="KW-0808">Transferase</keyword>
<dbReference type="PANTHER" id="PTHR10882">
    <property type="entry name" value="DIPHTHINE SYNTHASE"/>
    <property type="match status" value="1"/>
</dbReference>
<evidence type="ECO:0000313" key="13">
    <source>
        <dbReference type="Proteomes" id="UP001642409"/>
    </source>
</evidence>
<dbReference type="Gene3D" id="3.40.1010.10">
    <property type="entry name" value="Cobalt-precorrin-4 Transmethylase, Domain 1"/>
    <property type="match status" value="1"/>
</dbReference>
<dbReference type="GO" id="GO:0141133">
    <property type="term" value="F:diphthine methyl ester synthase activity"/>
    <property type="evidence" value="ECO:0007669"/>
    <property type="project" value="UniProtKB-EC"/>
</dbReference>
<dbReference type="EC" id="2.1.1.314" evidence="4"/>
<evidence type="ECO:0000256" key="1">
    <source>
        <dbReference type="ARBA" id="ARBA00004006"/>
    </source>
</evidence>
<dbReference type="Pfam" id="PF00590">
    <property type="entry name" value="TP_methylase"/>
    <property type="match status" value="1"/>
</dbReference>
<dbReference type="Gene3D" id="3.30.950.10">
    <property type="entry name" value="Methyltransferase, Cobalt-precorrin-4 Transmethylase, Domain 2"/>
    <property type="match status" value="1"/>
</dbReference>
<evidence type="ECO:0000256" key="4">
    <source>
        <dbReference type="ARBA" id="ARBA00011927"/>
    </source>
</evidence>
<evidence type="ECO:0000259" key="10">
    <source>
        <dbReference type="Pfam" id="PF00590"/>
    </source>
</evidence>
<reference evidence="11" key="1">
    <citation type="submission" date="2023-06" db="EMBL/GenBank/DDBJ databases">
        <authorList>
            <person name="Kurt Z."/>
        </authorList>
    </citation>
    <scope>NUCLEOTIDE SEQUENCE</scope>
</reference>
<protein>
    <recommendedName>
        <fullName evidence="4">diphthine methyl ester synthase</fullName>
        <ecNumber evidence="4">2.1.1.314</ecNumber>
    </recommendedName>
</protein>
<dbReference type="InterPro" id="IPR004551">
    <property type="entry name" value="Dphthn_synthase"/>
</dbReference>
<evidence type="ECO:0000256" key="2">
    <source>
        <dbReference type="ARBA" id="ARBA00005156"/>
    </source>
</evidence>
<comment type="caution">
    <text evidence="11">The sequence shown here is derived from an EMBL/GenBank/DDBJ whole genome shotgun (WGS) entry which is preliminary data.</text>
</comment>
<feature type="binding site" evidence="9">
    <location>
        <begin position="116"/>
        <end position="117"/>
    </location>
    <ligand>
        <name>S-adenosyl-L-methionine</name>
        <dbReference type="ChEBI" id="CHEBI:59789"/>
    </ligand>
</feature>
<evidence type="ECO:0000313" key="12">
    <source>
        <dbReference type="EMBL" id="CAL6109753.1"/>
    </source>
</evidence>
<dbReference type="InterPro" id="IPR014776">
    <property type="entry name" value="4pyrrole_Mease_sub2"/>
</dbReference>
<feature type="binding site" evidence="9">
    <location>
        <position position="88"/>
    </location>
    <ligand>
        <name>S-adenosyl-L-methionine</name>
        <dbReference type="ChEBI" id="CHEBI:59789"/>
    </ligand>
</feature>
<dbReference type="GO" id="GO:0017183">
    <property type="term" value="P:protein histidyl modification to diphthamide"/>
    <property type="evidence" value="ECO:0007669"/>
    <property type="project" value="InterPro"/>
</dbReference>
<evidence type="ECO:0000256" key="7">
    <source>
        <dbReference type="ARBA" id="ARBA00022691"/>
    </source>
</evidence>
<evidence type="ECO:0000256" key="9">
    <source>
        <dbReference type="PIRSR" id="PIRSR036432-1"/>
    </source>
</evidence>
<dbReference type="SUPFAM" id="SSF53790">
    <property type="entry name" value="Tetrapyrrole methylase"/>
    <property type="match status" value="1"/>
</dbReference>
<dbReference type="EMBL" id="CAXDID020000674">
    <property type="protein sequence ID" value="CAL6109753.1"/>
    <property type="molecule type" value="Genomic_DNA"/>
</dbReference>
<dbReference type="CDD" id="cd11647">
    <property type="entry name" value="DHP5_DphB"/>
    <property type="match status" value="1"/>
</dbReference>
<sequence>MPLYLIGLGLTPDSISLKAINIIKNCSKVFLDAYTSILVSYEEMTKLMTEVLNRNDLIQADRTLVERDAGQILNPAKDSDVAFLVVGDALCATTHSDLYLRAVQEGIQVKVLHNASIINAVAGTGLEIYKFGRTISVPFFEEKWKPVSFITKTIENFQMGMHSLLLMDIKTKELDWKLYMRGIERYQNPRYMSCAVCCQQFVDVLNTDNDADLSVETKQDFEEIRIHAAKAGFSVDSKCVACMRVGTDDQKFIYCSIGEMAKLTEHMGAPLHSLVVLGNIVSDMEQEMLNLWKL</sequence>
<keyword evidence="7 9" id="KW-0949">S-adenosyl-L-methionine</keyword>
<dbReference type="InterPro" id="IPR035996">
    <property type="entry name" value="4pyrrol_Methylase_sf"/>
</dbReference>
<keyword evidence="5" id="KW-0489">Methyltransferase</keyword>
<dbReference type="InterPro" id="IPR000878">
    <property type="entry name" value="4pyrrol_Mease"/>
</dbReference>
<accession>A0AA86P8N3</accession>
<evidence type="ECO:0000256" key="5">
    <source>
        <dbReference type="ARBA" id="ARBA00022603"/>
    </source>
</evidence>